<evidence type="ECO:0000256" key="1">
    <source>
        <dbReference type="ARBA" id="ARBA00022737"/>
    </source>
</evidence>
<dbReference type="PROSITE" id="PS51375">
    <property type="entry name" value="PPR"/>
    <property type="match status" value="1"/>
</dbReference>
<dbReference type="InterPro" id="IPR002885">
    <property type="entry name" value="PPR_rpt"/>
</dbReference>
<dbReference type="Pfam" id="PF01535">
    <property type="entry name" value="PPR"/>
    <property type="match status" value="1"/>
</dbReference>
<feature type="region of interest" description="Disordered" evidence="4">
    <location>
        <begin position="176"/>
        <end position="224"/>
    </location>
</feature>
<gene>
    <name evidence="5" type="ORF">CB5_LOCUS9285</name>
</gene>
<keyword evidence="1" id="KW-0677">Repeat</keyword>
<keyword evidence="2" id="KW-0809">Transit peptide</keyword>
<feature type="region of interest" description="Disordered" evidence="4">
    <location>
        <begin position="101"/>
        <end position="133"/>
    </location>
</feature>
<organism evidence="5">
    <name type="scientific">Ananas comosus var. bracteatus</name>
    <name type="common">red pineapple</name>
    <dbReference type="NCBI Taxonomy" id="296719"/>
    <lineage>
        <taxon>Eukaryota</taxon>
        <taxon>Viridiplantae</taxon>
        <taxon>Streptophyta</taxon>
        <taxon>Embryophyta</taxon>
        <taxon>Tracheophyta</taxon>
        <taxon>Spermatophyta</taxon>
        <taxon>Magnoliopsida</taxon>
        <taxon>Liliopsida</taxon>
        <taxon>Poales</taxon>
        <taxon>Bromeliaceae</taxon>
        <taxon>Bromelioideae</taxon>
        <taxon>Ananas</taxon>
    </lineage>
</organism>
<sequence length="224" mass="24078">MDRNRVPKDLHSYSVYMDALSKSGKPWNAVRLFKEMSRKFAPDAVAYNTAIHALGSLSTPACLPAATAGEGLVARRAAAARAGGFLIPRFLDFSSSDKGILPPRAQGARPPRHEASDEVESRVREWGAGRGSPARSHQLRIAFLIATLGMRRGEAEAEVERLRAWERHGGVKARSRHAWTQLRSRSAVAGTASPPTSRAVRPWRPTCAASGPSAAGGPTVGRLP</sequence>
<protein>
    <recommendedName>
        <fullName evidence="6">Pentatricopeptide repeat-containing protein</fullName>
    </recommendedName>
</protein>
<dbReference type="Gene3D" id="1.25.40.10">
    <property type="entry name" value="Tetratricopeptide repeat domain"/>
    <property type="match status" value="1"/>
</dbReference>
<dbReference type="EMBL" id="LR862145">
    <property type="protein sequence ID" value="CAD1826074.1"/>
    <property type="molecule type" value="Genomic_DNA"/>
</dbReference>
<evidence type="ECO:0000256" key="3">
    <source>
        <dbReference type="PROSITE-ProRule" id="PRU00708"/>
    </source>
</evidence>
<dbReference type="InterPro" id="IPR011990">
    <property type="entry name" value="TPR-like_helical_dom_sf"/>
</dbReference>
<feature type="compositionally biased region" description="Basic and acidic residues" evidence="4">
    <location>
        <begin position="111"/>
        <end position="127"/>
    </location>
</feature>
<proteinExistence type="predicted"/>
<evidence type="ECO:0000256" key="2">
    <source>
        <dbReference type="ARBA" id="ARBA00022946"/>
    </source>
</evidence>
<feature type="compositionally biased region" description="Low complexity" evidence="4">
    <location>
        <begin position="208"/>
        <end position="217"/>
    </location>
</feature>
<feature type="repeat" description="PPR" evidence="3">
    <location>
        <begin position="9"/>
        <end position="39"/>
    </location>
</feature>
<evidence type="ECO:0008006" key="6">
    <source>
        <dbReference type="Google" id="ProtNLM"/>
    </source>
</evidence>
<dbReference type="AlphaFoldDB" id="A0A6V7P5Z0"/>
<evidence type="ECO:0000313" key="5">
    <source>
        <dbReference type="EMBL" id="CAD1826074.1"/>
    </source>
</evidence>
<evidence type="ECO:0000256" key="4">
    <source>
        <dbReference type="SAM" id="MobiDB-lite"/>
    </source>
</evidence>
<accession>A0A6V7P5Z0</accession>
<name>A0A6V7P5Z0_ANACO</name>
<reference evidence="5" key="1">
    <citation type="submission" date="2020-07" db="EMBL/GenBank/DDBJ databases">
        <authorList>
            <person name="Lin J."/>
        </authorList>
    </citation>
    <scope>NUCLEOTIDE SEQUENCE</scope>
</reference>